<proteinExistence type="predicted"/>
<organism evidence="1 2">
    <name type="scientific">Tilletia indica</name>
    <dbReference type="NCBI Taxonomy" id="43049"/>
    <lineage>
        <taxon>Eukaryota</taxon>
        <taxon>Fungi</taxon>
        <taxon>Dikarya</taxon>
        <taxon>Basidiomycota</taxon>
        <taxon>Ustilaginomycotina</taxon>
        <taxon>Exobasidiomycetes</taxon>
        <taxon>Tilletiales</taxon>
        <taxon>Tilletiaceae</taxon>
        <taxon>Tilletia</taxon>
    </lineage>
</organism>
<dbReference type="PANTHER" id="PTHR43558:SF6">
    <property type="entry name" value="REDUCTASE, PUTATIVE (AFU_ORTHOLOGUE AFUA_3G10540)-RELATED"/>
    <property type="match status" value="1"/>
</dbReference>
<gene>
    <name evidence="1" type="ORF">A4X13_0g1861</name>
</gene>
<dbReference type="Pfam" id="PF26128">
    <property type="entry name" value="Gad2"/>
    <property type="match status" value="1"/>
</dbReference>
<dbReference type="EMBL" id="LWDF02000080">
    <property type="protein sequence ID" value="KAE8258173.1"/>
    <property type="molecule type" value="Genomic_DNA"/>
</dbReference>
<sequence length="598" mass="67432">MSDALEALDAQVSEPGVDATSNELRVPLLLSTVLRREQMEVQLRRDAVSKGMLLERPDLQAIMGSKAGSFDHYINTHHTQLAAAAPNTWEDHVFGLKRDFTETFRYATSPDNVGFFFQRPKEADILGWKMFDHYRSETILLSTFPTFQMRFTAITGGIFNGLRYSNAVVSGGIVLACMIGNEADSKSFQGSDVDFFLYDTTPFEAEQFLQHLEQTLRQNIPNYTQYYHFTRTVNTFTFTPTMPAVTAGLRKVQIVTTIYSTIPNIISHFDLAPCALAYDGEEVWMTAHALRSLWTGYTYVTDAIRGSSASRIMKYAQRGYALRLNDLHHPEDIRLRDVLSDKSILPRKMVRRWKGKLTANRISILVTRTGLGRKGQWTHSLSGLVSLSVLWELVQGHVHLENALIASSNGGGMLYGLYSEPTEQPSQGVIAETYAEAFVRMNFVSAQASNSGTFEIYGRTECLLHVDTSLSMAYKTTMTMSVILPVGLRIPLSRLSRMRLSPARGSRIVQDAANHEFELCIWELPPWKLWGPAPQKRTAAAIRILKSAVALTAWAIHKVEMGAPWHRFNYGNTFARILENDVDAALVREAHFQEWFQH</sequence>
<dbReference type="InterPro" id="IPR053354">
    <property type="entry name" value="MGDG_epimerase"/>
</dbReference>
<evidence type="ECO:0000313" key="1">
    <source>
        <dbReference type="EMBL" id="KAE8258173.1"/>
    </source>
</evidence>
<comment type="caution">
    <text evidence="1">The sequence shown here is derived from an EMBL/GenBank/DDBJ whole genome shotgun (WGS) entry which is preliminary data.</text>
</comment>
<dbReference type="AlphaFoldDB" id="A0A177TP92"/>
<reference evidence="1" key="1">
    <citation type="submission" date="2016-04" db="EMBL/GenBank/DDBJ databases">
        <authorList>
            <person name="Nguyen H.D."/>
            <person name="Samba Siva P."/>
            <person name="Cullis J."/>
            <person name="Levesque C.A."/>
            <person name="Hambleton S."/>
        </authorList>
    </citation>
    <scope>NUCLEOTIDE SEQUENCE</scope>
    <source>
        <strain evidence="1">DAOMC 236416</strain>
    </source>
</reference>
<dbReference type="PANTHER" id="PTHR43558">
    <property type="entry name" value="REDUCTASE, PUTATIVE (AFU_ORTHOLOGUE AFUA_3G10540)-RELATED"/>
    <property type="match status" value="1"/>
</dbReference>
<evidence type="ECO:0000313" key="2">
    <source>
        <dbReference type="Proteomes" id="UP000077521"/>
    </source>
</evidence>
<protein>
    <submittedName>
        <fullName evidence="1">Uncharacterized protein</fullName>
    </submittedName>
</protein>
<keyword evidence="2" id="KW-1185">Reference proteome</keyword>
<accession>A0A177TP92</accession>
<name>A0A177TP92_9BASI</name>
<reference evidence="1" key="2">
    <citation type="journal article" date="2019" name="IMA Fungus">
        <title>Genome sequencing and comparison of five Tilletia species to identify candidate genes for the detection of regulated species infecting wheat.</title>
        <authorList>
            <person name="Nguyen H.D.T."/>
            <person name="Sultana T."/>
            <person name="Kesanakurti P."/>
            <person name="Hambleton S."/>
        </authorList>
    </citation>
    <scope>NUCLEOTIDE SEQUENCE</scope>
    <source>
        <strain evidence="1">DAOMC 236416</strain>
    </source>
</reference>
<dbReference type="Proteomes" id="UP000077521">
    <property type="component" value="Unassembled WGS sequence"/>
</dbReference>